<evidence type="ECO:0000313" key="1">
    <source>
        <dbReference type="EMBL" id="PHH72047.1"/>
    </source>
</evidence>
<evidence type="ECO:0000313" key="2">
    <source>
        <dbReference type="Proteomes" id="UP000224854"/>
    </source>
</evidence>
<gene>
    <name evidence="1" type="ORF">CDD82_6192</name>
</gene>
<dbReference type="AlphaFoldDB" id="A0A2C5YTE2"/>
<organism evidence="1 2">
    <name type="scientific">Ophiocordyceps australis</name>
    <dbReference type="NCBI Taxonomy" id="1399860"/>
    <lineage>
        <taxon>Eukaryota</taxon>
        <taxon>Fungi</taxon>
        <taxon>Dikarya</taxon>
        <taxon>Ascomycota</taxon>
        <taxon>Pezizomycotina</taxon>
        <taxon>Sordariomycetes</taxon>
        <taxon>Hypocreomycetidae</taxon>
        <taxon>Hypocreales</taxon>
        <taxon>Ophiocordycipitaceae</taxon>
        <taxon>Ophiocordyceps</taxon>
    </lineage>
</organism>
<dbReference type="OrthoDB" id="4919657at2759"/>
<name>A0A2C5YTE2_9HYPO</name>
<dbReference type="EMBL" id="NJEU01000618">
    <property type="protein sequence ID" value="PHH72047.1"/>
    <property type="molecule type" value="Genomic_DNA"/>
</dbReference>
<protein>
    <submittedName>
        <fullName evidence="1">Uncharacterized protein</fullName>
    </submittedName>
</protein>
<comment type="caution">
    <text evidence="1">The sequence shown here is derived from an EMBL/GenBank/DDBJ whole genome shotgun (WGS) entry which is preliminary data.</text>
</comment>
<dbReference type="Proteomes" id="UP000224854">
    <property type="component" value="Unassembled WGS sequence"/>
</dbReference>
<keyword evidence="2" id="KW-1185">Reference proteome</keyword>
<reference evidence="1 2" key="1">
    <citation type="submission" date="2017-06" db="EMBL/GenBank/DDBJ databases">
        <title>Ant-infecting Ophiocordyceps genomes reveal a high diversity of potential behavioral manipulation genes and a possible major role for enterotoxins.</title>
        <authorList>
            <person name="De Bekker C."/>
            <person name="Evans H.C."/>
            <person name="Brachmann A."/>
            <person name="Hughes D.P."/>
        </authorList>
    </citation>
    <scope>NUCLEOTIDE SEQUENCE [LARGE SCALE GENOMIC DNA]</scope>
    <source>
        <strain evidence="1 2">1348a</strain>
    </source>
</reference>
<sequence length="413" mass="45366">MVESEDCIGTEAWCSRLYAQQSYTDAETCFYARRIPWHYISLHPPGCRAGNLWHERCQGTEGICMGIQNTEQRAQCFARRRRPPWVPKASRSCPASTAFFDERCLGTDLWCEMQSEAKDGYQSVDKCKALRDGVPVESTPLPRISYLLPNHSACGHSRASEHCLGTEAFCRSFYSQDLIEACLAGREQPAFSPVYSERCRESVDSSEGCIGTEAWCQQHSVAKLWPSQQACNDFRAKTKATRSIWLYPSHGCNTMAESCIGTEAACLSLPAHLRNACFAHRPLPVFLLPQSPSCFGNNEACVGTDAWCSGYAQRGLNYTDQDDCFAMRGVEPASVMNLVRTGLLAAGRDGLLRVAGNLTTNALLRNLVVDEGDAELALAAARRDLTALVANIKPLVNAVVEKAVANAIEAFAP</sequence>
<proteinExistence type="predicted"/>
<accession>A0A2C5YTE2</accession>